<dbReference type="KEGG" id="ome:OLMES_1086"/>
<protein>
    <submittedName>
        <fullName evidence="1">Coproporphyrinogen III oxidase-like protein</fullName>
    </submittedName>
</protein>
<accession>A0A1Y0I428</accession>
<reference evidence="1 2" key="1">
    <citation type="submission" date="2017-05" db="EMBL/GenBank/DDBJ databases">
        <title>Genomic insights into alkan degradation activity of Oleiphilus messinensis.</title>
        <authorList>
            <person name="Kozyavkin S.A."/>
            <person name="Slesarev A.I."/>
            <person name="Golyshin P.N."/>
            <person name="Korzhenkov A."/>
            <person name="Golyshina O.N."/>
            <person name="Toshchakov S.V."/>
        </authorList>
    </citation>
    <scope>NUCLEOTIDE SEQUENCE [LARGE SCALE GENOMIC DNA]</scope>
    <source>
        <strain evidence="1 2">ME102</strain>
    </source>
</reference>
<dbReference type="Proteomes" id="UP000196027">
    <property type="component" value="Chromosome"/>
</dbReference>
<dbReference type="OrthoDB" id="6191164at2"/>
<keyword evidence="2" id="KW-1185">Reference proteome</keyword>
<proteinExistence type="predicted"/>
<dbReference type="AlphaFoldDB" id="A0A1Y0I428"/>
<dbReference type="InterPro" id="IPR058240">
    <property type="entry name" value="rSAM_sf"/>
</dbReference>
<dbReference type="EMBL" id="CP021425">
    <property type="protein sequence ID" value="ARU55171.1"/>
    <property type="molecule type" value="Genomic_DNA"/>
</dbReference>
<evidence type="ECO:0000313" key="1">
    <source>
        <dbReference type="EMBL" id="ARU55171.1"/>
    </source>
</evidence>
<name>A0A1Y0I428_9GAMM</name>
<gene>
    <name evidence="1" type="ORF">OLMES_1086</name>
</gene>
<dbReference type="RefSeq" id="WP_087460303.1">
    <property type="nucleotide sequence ID" value="NZ_CP021425.1"/>
</dbReference>
<evidence type="ECO:0000313" key="2">
    <source>
        <dbReference type="Proteomes" id="UP000196027"/>
    </source>
</evidence>
<organism evidence="1 2">
    <name type="scientific">Oleiphilus messinensis</name>
    <dbReference type="NCBI Taxonomy" id="141451"/>
    <lineage>
        <taxon>Bacteria</taxon>
        <taxon>Pseudomonadati</taxon>
        <taxon>Pseudomonadota</taxon>
        <taxon>Gammaproteobacteria</taxon>
        <taxon>Oceanospirillales</taxon>
        <taxon>Oleiphilaceae</taxon>
        <taxon>Oleiphilus</taxon>
    </lineage>
</organism>
<sequence length="378" mass="42742">MGTELHHIKNSIRYPSVNLSNGDRLYLPVTSKAGKDTLIWAAQLNHLDLLCNGTSLHYHDDRSLNSTAFADAIRNNRRRSTLGLALILPTTHEACPPLSPEPQTRSLETLPVSISRKSLDALLKEIRLMGTLLTKHQAVSYLFLHQNISRSLSPEELTELMFYLSKCFSLDHSKDARNVIELDINRLDDSLIPLLKGLGFNHICFTAENIPDRLASLQALRDSIDLIRAYDFSTISFRLDYKNISGRNSRTDTLNRVTTLLPDRICLPELLDIDFNDKCNLTLKTSETKQIQNTLTRARYQNFGFGNFSRGNLSREGLLKAPEKQDWHLDDLITLGLGGCSIVDNLIAQNCSQFSEYLQTLADNQLPFHQGGYITRTR</sequence>
<dbReference type="SUPFAM" id="SSF102114">
    <property type="entry name" value="Radical SAM enzymes"/>
    <property type="match status" value="1"/>
</dbReference>